<dbReference type="PANTHER" id="PTHR21650">
    <property type="entry name" value="MEMBRALIN/KINETOCHORE PROTEIN NUF2"/>
    <property type="match status" value="1"/>
</dbReference>
<evidence type="ECO:0000256" key="12">
    <source>
        <dbReference type="SAM" id="MobiDB-lite"/>
    </source>
</evidence>
<gene>
    <name evidence="15" type="ORF">FRACYDRAFT_225368</name>
</gene>
<dbReference type="GO" id="GO:0044877">
    <property type="term" value="F:protein-containing complex binding"/>
    <property type="evidence" value="ECO:0007669"/>
    <property type="project" value="TreeGrafter"/>
</dbReference>
<accession>A0A1E7FHK4</accession>
<feature type="region of interest" description="Disordered" evidence="12">
    <location>
        <begin position="259"/>
        <end position="287"/>
    </location>
</feature>
<dbReference type="InterPro" id="IPR041112">
    <property type="entry name" value="Nuf2_DHR10-like"/>
</dbReference>
<feature type="region of interest" description="Disordered" evidence="12">
    <location>
        <begin position="341"/>
        <end position="366"/>
    </location>
</feature>
<protein>
    <submittedName>
        <fullName evidence="15">Uncharacterized protein</fullName>
    </submittedName>
</protein>
<dbReference type="GO" id="GO:0045132">
    <property type="term" value="P:meiotic chromosome segregation"/>
    <property type="evidence" value="ECO:0007669"/>
    <property type="project" value="TreeGrafter"/>
</dbReference>
<keyword evidence="6" id="KW-0498">Mitosis</keyword>
<feature type="domain" description="Nuf2 DHR10-like" evidence="14">
    <location>
        <begin position="280"/>
        <end position="394"/>
    </location>
</feature>
<evidence type="ECO:0000256" key="2">
    <source>
        <dbReference type="ARBA" id="ARBA00004629"/>
    </source>
</evidence>
<dbReference type="GO" id="GO:0051301">
    <property type="term" value="P:cell division"/>
    <property type="evidence" value="ECO:0007669"/>
    <property type="project" value="UniProtKB-KW"/>
</dbReference>
<evidence type="ECO:0000313" key="16">
    <source>
        <dbReference type="Proteomes" id="UP000095751"/>
    </source>
</evidence>
<evidence type="ECO:0000256" key="4">
    <source>
        <dbReference type="ARBA" id="ARBA00022454"/>
    </source>
</evidence>
<feature type="domain" description="Kinetochore protein Nuf2 N-terminal" evidence="13">
    <location>
        <begin position="25"/>
        <end position="163"/>
    </location>
</feature>
<keyword evidence="5" id="KW-0132">Cell division</keyword>
<comment type="similarity">
    <text evidence="3">Belongs to the NUF2 family.</text>
</comment>
<evidence type="ECO:0000256" key="1">
    <source>
        <dbReference type="ARBA" id="ARBA00004123"/>
    </source>
</evidence>
<dbReference type="InParanoid" id="A0A1E7FHK4"/>
<dbReference type="Pfam" id="PF03800">
    <property type="entry name" value="Nuf2"/>
    <property type="match status" value="1"/>
</dbReference>
<evidence type="ECO:0000256" key="7">
    <source>
        <dbReference type="ARBA" id="ARBA00022838"/>
    </source>
</evidence>
<dbReference type="GO" id="GO:0051383">
    <property type="term" value="P:kinetochore organization"/>
    <property type="evidence" value="ECO:0007669"/>
    <property type="project" value="TreeGrafter"/>
</dbReference>
<dbReference type="Gene3D" id="1.10.418.60">
    <property type="entry name" value="Ncd80 complex, Nuf2 subunit"/>
    <property type="match status" value="1"/>
</dbReference>
<dbReference type="KEGG" id="fcy:FRACYDRAFT_225368"/>
<evidence type="ECO:0000256" key="11">
    <source>
        <dbReference type="ARBA" id="ARBA00023328"/>
    </source>
</evidence>
<dbReference type="PANTHER" id="PTHR21650:SF2">
    <property type="entry name" value="KINETOCHORE PROTEIN NUF2"/>
    <property type="match status" value="1"/>
</dbReference>
<evidence type="ECO:0000259" key="14">
    <source>
        <dbReference type="Pfam" id="PF18595"/>
    </source>
</evidence>
<keyword evidence="9" id="KW-0539">Nucleus</keyword>
<reference evidence="15 16" key="1">
    <citation type="submission" date="2016-09" db="EMBL/GenBank/DDBJ databases">
        <title>Extensive genetic diversity and differential bi-allelic expression allows diatom success in the polar Southern Ocean.</title>
        <authorList>
            <consortium name="DOE Joint Genome Institute"/>
            <person name="Mock T."/>
            <person name="Otillar R.P."/>
            <person name="Strauss J."/>
            <person name="Dupont C."/>
            <person name="Frickenhaus S."/>
            <person name="Maumus F."/>
            <person name="Mcmullan M."/>
            <person name="Sanges R."/>
            <person name="Schmutz J."/>
            <person name="Toseland A."/>
            <person name="Valas R."/>
            <person name="Veluchamy A."/>
            <person name="Ward B.J."/>
            <person name="Allen A."/>
            <person name="Barry K."/>
            <person name="Falciatore A."/>
            <person name="Ferrante M."/>
            <person name="Fortunato A.E."/>
            <person name="Gloeckner G."/>
            <person name="Gruber A."/>
            <person name="Hipkin R."/>
            <person name="Janech M."/>
            <person name="Kroth P."/>
            <person name="Leese F."/>
            <person name="Lindquist E."/>
            <person name="Lyon B.R."/>
            <person name="Martin J."/>
            <person name="Mayer C."/>
            <person name="Parker M."/>
            <person name="Quesneville H."/>
            <person name="Raymond J."/>
            <person name="Uhlig C."/>
            <person name="Valentin K.U."/>
            <person name="Worden A.Z."/>
            <person name="Armbrust E.V."/>
            <person name="Bowler C."/>
            <person name="Green B."/>
            <person name="Moulton V."/>
            <person name="Van Oosterhout C."/>
            <person name="Grigoriev I."/>
        </authorList>
    </citation>
    <scope>NUCLEOTIDE SEQUENCE [LARGE SCALE GENOMIC DNA]</scope>
    <source>
        <strain evidence="15 16">CCMP1102</strain>
    </source>
</reference>
<dbReference type="OrthoDB" id="8194677at2759"/>
<dbReference type="Proteomes" id="UP000095751">
    <property type="component" value="Unassembled WGS sequence"/>
</dbReference>
<evidence type="ECO:0000256" key="3">
    <source>
        <dbReference type="ARBA" id="ARBA00005498"/>
    </source>
</evidence>
<keyword evidence="8" id="KW-0175">Coiled coil</keyword>
<evidence type="ECO:0000256" key="6">
    <source>
        <dbReference type="ARBA" id="ARBA00022776"/>
    </source>
</evidence>
<dbReference type="Pfam" id="PF18595">
    <property type="entry name" value="Nuf2_DHR10-like"/>
    <property type="match status" value="1"/>
</dbReference>
<evidence type="ECO:0000256" key="5">
    <source>
        <dbReference type="ARBA" id="ARBA00022618"/>
    </source>
</evidence>
<organism evidence="15 16">
    <name type="scientific">Fragilariopsis cylindrus CCMP1102</name>
    <dbReference type="NCBI Taxonomy" id="635003"/>
    <lineage>
        <taxon>Eukaryota</taxon>
        <taxon>Sar</taxon>
        <taxon>Stramenopiles</taxon>
        <taxon>Ochrophyta</taxon>
        <taxon>Bacillariophyta</taxon>
        <taxon>Bacillariophyceae</taxon>
        <taxon>Bacillariophycidae</taxon>
        <taxon>Bacillariales</taxon>
        <taxon>Bacillariaceae</taxon>
        <taxon>Fragilariopsis</taxon>
    </lineage>
</organism>
<comment type="subcellular location">
    <subcellularLocation>
        <location evidence="2">Chromosome</location>
        <location evidence="2">Centromere</location>
        <location evidence="2">Kinetochore</location>
    </subcellularLocation>
    <subcellularLocation>
        <location evidence="1">Nucleus</location>
    </subcellularLocation>
</comment>
<evidence type="ECO:0000256" key="10">
    <source>
        <dbReference type="ARBA" id="ARBA00023306"/>
    </source>
</evidence>
<name>A0A1E7FHK4_9STRA</name>
<keyword evidence="7" id="KW-0995">Kinetochore</keyword>
<keyword evidence="4" id="KW-0158">Chromosome</keyword>
<evidence type="ECO:0000313" key="15">
    <source>
        <dbReference type="EMBL" id="OEU17666.1"/>
    </source>
</evidence>
<dbReference type="InterPro" id="IPR005549">
    <property type="entry name" value="Kinetochore_Nuf2_N"/>
</dbReference>
<evidence type="ECO:0000256" key="8">
    <source>
        <dbReference type="ARBA" id="ARBA00023054"/>
    </source>
</evidence>
<evidence type="ECO:0000256" key="9">
    <source>
        <dbReference type="ARBA" id="ARBA00023242"/>
    </source>
</evidence>
<keyword evidence="11" id="KW-0137">Centromere</keyword>
<dbReference type="EMBL" id="KV784357">
    <property type="protein sequence ID" value="OEU17666.1"/>
    <property type="molecule type" value="Genomic_DNA"/>
</dbReference>
<evidence type="ECO:0000259" key="13">
    <source>
        <dbReference type="Pfam" id="PF03800"/>
    </source>
</evidence>
<keyword evidence="16" id="KW-1185">Reference proteome</keyword>
<dbReference type="GO" id="GO:0051315">
    <property type="term" value="P:attachment of mitotic spindle microtubules to kinetochore"/>
    <property type="evidence" value="ECO:0007669"/>
    <property type="project" value="TreeGrafter"/>
</dbReference>
<dbReference type="GO" id="GO:0007052">
    <property type="term" value="P:mitotic spindle organization"/>
    <property type="evidence" value="ECO:0007669"/>
    <property type="project" value="TreeGrafter"/>
</dbReference>
<sequence>MSSDYSTPGKSQRGGGGVETVSHTHFIFPVLKNSEVLQCLEELGIDVCKSELAEPHRHKEKVRKIFWQLLDHCCGITEEDLEKRCPKNMDEFVPPAEAVLHENIIDMLFYREMRKFMDACGIVDFSWKDLHVPTSKRLRCQLSATINMAKFREEQLKVYAELNEPRGQLLVSIEEIQAENAQLQDHLNATLAESDKKMDEFDMVAKECQELESEIARSNKLQASKREEASQLKKEMTKLKDELAAATWSLQETQAEEERLRGQVVSSPNRRKQELETKKDTLENEKAENRRLQQEITDGKAKTVRLQQAIKDLQEAITSQRNVLAEASKYEEAAEKLEVADKEVEGNQEKATEIEDKTVESERSLSRLEEKVAHTYKQSKMKMDAVQDRLDIAKEQLLMVERDRREGLARVEAGESECEQ</sequence>
<keyword evidence="10" id="KW-0131">Cell cycle</keyword>
<dbReference type="GO" id="GO:0005634">
    <property type="term" value="C:nucleus"/>
    <property type="evidence" value="ECO:0007669"/>
    <property type="project" value="UniProtKB-SubCell"/>
</dbReference>
<proteinExistence type="inferred from homology"/>
<dbReference type="InterPro" id="IPR038275">
    <property type="entry name" value="Nuf2_N_sf"/>
</dbReference>
<feature type="compositionally biased region" description="Basic and acidic residues" evidence="12">
    <location>
        <begin position="271"/>
        <end position="287"/>
    </location>
</feature>
<dbReference type="GO" id="GO:0031262">
    <property type="term" value="C:Ndc80 complex"/>
    <property type="evidence" value="ECO:0007669"/>
    <property type="project" value="InterPro"/>
</dbReference>
<dbReference type="AlphaFoldDB" id="A0A1E7FHK4"/>